<keyword evidence="1" id="KW-0862">Zinc</keyword>
<feature type="region of interest" description="Disordered" evidence="3">
    <location>
        <begin position="1470"/>
        <end position="1589"/>
    </location>
</feature>
<feature type="region of interest" description="Disordered" evidence="3">
    <location>
        <begin position="177"/>
        <end position="368"/>
    </location>
</feature>
<dbReference type="InterPro" id="IPR000571">
    <property type="entry name" value="Znf_CCCH"/>
</dbReference>
<evidence type="ECO:0000256" key="1">
    <source>
        <dbReference type="PROSITE-ProRule" id="PRU00723"/>
    </source>
</evidence>
<feature type="compositionally biased region" description="Basic residues" evidence="3">
    <location>
        <begin position="322"/>
        <end position="334"/>
    </location>
</feature>
<accession>A0A8B7NII2</accession>
<feature type="domain" description="C3H1-type" evidence="4">
    <location>
        <begin position="110"/>
        <end position="138"/>
    </location>
</feature>
<feature type="compositionally biased region" description="Basic and acidic residues" evidence="3">
    <location>
        <begin position="501"/>
        <end position="522"/>
    </location>
</feature>
<feature type="compositionally biased region" description="Polar residues" evidence="3">
    <location>
        <begin position="1570"/>
        <end position="1589"/>
    </location>
</feature>
<feature type="compositionally biased region" description="Low complexity" evidence="3">
    <location>
        <begin position="1002"/>
        <end position="1013"/>
    </location>
</feature>
<dbReference type="GeneID" id="108670219"/>
<feature type="coiled-coil region" evidence="2">
    <location>
        <begin position="666"/>
        <end position="693"/>
    </location>
</feature>
<feature type="compositionally biased region" description="Basic and acidic residues" evidence="3">
    <location>
        <begin position="1503"/>
        <end position="1520"/>
    </location>
</feature>
<organism evidence="5 6">
    <name type="scientific">Hyalella azteca</name>
    <name type="common">Amphipod</name>
    <dbReference type="NCBI Taxonomy" id="294128"/>
    <lineage>
        <taxon>Eukaryota</taxon>
        <taxon>Metazoa</taxon>
        <taxon>Ecdysozoa</taxon>
        <taxon>Arthropoda</taxon>
        <taxon>Crustacea</taxon>
        <taxon>Multicrustacea</taxon>
        <taxon>Malacostraca</taxon>
        <taxon>Eumalacostraca</taxon>
        <taxon>Peracarida</taxon>
        <taxon>Amphipoda</taxon>
        <taxon>Senticaudata</taxon>
        <taxon>Talitrida</taxon>
        <taxon>Talitroidea</taxon>
        <taxon>Hyalellidae</taxon>
        <taxon>Hyalella</taxon>
    </lineage>
</organism>
<dbReference type="GO" id="GO:0003676">
    <property type="term" value="F:nucleic acid binding"/>
    <property type="evidence" value="ECO:0007669"/>
    <property type="project" value="InterPro"/>
</dbReference>
<keyword evidence="1" id="KW-0479">Metal-binding</keyword>
<feature type="compositionally biased region" description="Basic and acidic residues" evidence="3">
    <location>
        <begin position="207"/>
        <end position="240"/>
    </location>
</feature>
<feature type="region of interest" description="Disordered" evidence="3">
    <location>
        <begin position="693"/>
        <end position="1048"/>
    </location>
</feature>
<feature type="region of interest" description="Disordered" evidence="3">
    <location>
        <begin position="1"/>
        <end position="104"/>
    </location>
</feature>
<feature type="compositionally biased region" description="Basic and acidic residues" evidence="3">
    <location>
        <begin position="814"/>
        <end position="894"/>
    </location>
</feature>
<feature type="compositionally biased region" description="Basic and acidic residues" evidence="3">
    <location>
        <begin position="411"/>
        <end position="441"/>
    </location>
</feature>
<dbReference type="OMA" id="PPKIFCG"/>
<feature type="compositionally biased region" description="Basic and acidic residues" evidence="3">
    <location>
        <begin position="1220"/>
        <end position="1234"/>
    </location>
</feature>
<evidence type="ECO:0000313" key="5">
    <source>
        <dbReference type="Proteomes" id="UP000694843"/>
    </source>
</evidence>
<dbReference type="SMART" id="SM00451">
    <property type="entry name" value="ZnF_U1"/>
    <property type="match status" value="2"/>
</dbReference>
<feature type="compositionally biased region" description="Basic and acidic residues" evidence="3">
    <location>
        <begin position="601"/>
        <end position="618"/>
    </location>
</feature>
<feature type="compositionally biased region" description="Polar residues" evidence="3">
    <location>
        <begin position="1521"/>
        <end position="1531"/>
    </location>
</feature>
<proteinExistence type="predicted"/>
<dbReference type="InterPro" id="IPR003604">
    <property type="entry name" value="Matrin/U1-like-C_Znf_C2H2"/>
</dbReference>
<feature type="compositionally biased region" description="Acidic residues" evidence="3">
    <location>
        <begin position="802"/>
        <end position="813"/>
    </location>
</feature>
<feature type="zinc finger region" description="C3H1-type" evidence="1">
    <location>
        <begin position="110"/>
        <end position="138"/>
    </location>
</feature>
<sequence>MSSTLKSEVSEQDGDGAYDKGSSDRYSRSRSLSGCRSPRDPQLHRSPNSDRRSYSPNRGSSPGEPRRGSSPGEPRRGSPSARRFIRPVSGNYGNAGGNNNPRTPTIDVLSKYPMTCHFWKNNSCIKGAEKCSYIHGFVCRDDPNCRKGNACRDVHVKLQRYQKTHFRDQRSRVFDKPAYGAYRRDDAGYGRPGRGGRGNFQNRRFQNHRDDRRSFQSFDQRRSRDRESWNDQRRGDEDRRSRGRYRSRSLSREGRRLRSRSPSYHDDNDRHVSRSRSRSLSHDDKRYSSPLIDEEERNKSYNSSSRSPPRRSLSVEKDKKSRSGKRRRRSRSRSRSRDSGKSSERSSGDDFKLHSLLEGGPIKNKPDLAVPKTKETLATMDPEKAASLLKEDMELSEGTIDKLMDTIKAKNKDAEAKTKPADADRISFQHPSPPRDGERRAPLFPISVAPMAPPHRKVPLKESEGHAPPGGMEGPGKGLWTPAMDRPSYDPRVTGVALSRWEIETPFLHRRDEDDGRRDVGRRPPGGSPSRSGLNTELDSLFSSTFDSRTKPANARRVSPDVSDSTAADVKQTQQDPTVRKRAHSESSESSSSDGSEEEEKTPAPERDVEQLDAESRKALIGKKTSILKNMEMLIEQKQRLDAQKDDLTRFHRGSNEDLQGILSENALLIQEITKQEQNMRAILKEINESLEAATVKEPDDGSSLKNKSKKSKKKTRKKRKKEKRSKDPGTSPASEKKVAKTKGKSSKEKSKELEDEVGEEEQEEQNEDKAHHEDEPLQKSPVVAPRYWDIVKPLSLTAAEEISDVDGLDETEQTTRRDDHYDGSPRPDHRRGRDDRRHSRDDRHRPESDEEYRGGDNDRRGRHRDSQRFFDSRGDHWKDDAQRGEARGEDYRMRSRGGYHPVGMENSGFPRDVARDARMRSRDDFVPQQEFDSRKGQGRRKESDDREMRRPDYWEVNDRDEDTRPSLRRSYSREKTGGDVEPKRPRTEYHEEGKRDEEPAAGRSSSSRGALRSRFDNEARKTSSDLNKMPQDNEVTPPRQLSRSAIGSLEVLSTEAAKYKASTEDVKEEPKALEAPPFIDQGMHWCELCGIFCDSLELFIEHLRGSAHLANLQKTDAHLNEPPTPAAEEQLQASFTRPLVGVEFIQSAITLWCSLCGVYVSSAAQDHLHSVAHIAACEEHVQSHPLYESSFLKAKMNAYAKFMMSQSQAMKTEPPTQDRLVDSKPEPPVEHEAPITPRPPNIKTEAKEPVPAKLNEVREPVASPRENSNRRAGKYKAPEDTRASGRSDRRDSARSDHKSADKFAPKGRHYRSHREEEDASYSRSKVSGSVKGRNDSRSSRWSNDAHEDKAGSDAAARQNQQSIRVVARAFGAQPKTEDEVAENYPKSKKDSAKVAKKPAELSVTELVASKLDENEKILEELKKKVAPRIREKREAQTMREEEEARMREKEEREAREKLEEKLDQFAKKGPVVEEKKNHSRFPLIGKMPFFKSKPMKSVSGKVNKDSDFSDKDDKERREQSTVGPANTAMQDIQDPKYVRAVSETTDSTSSSPRETNLDHNGVKSAAVTAPQSPTSRDVPSVPSKQGSGVQNQLLKVLAMNKQRIPLPDGKPVAISVQSKPVVEIVTPAEVVRPPSFMTPPPSTPDLITSYSASSYQSPSVTCVANMTPPFVMTIPPPTPTLPMPALPPPIVSLVPPPAPMRPVHYSSPAPSPARAMQLGLPDYSALVNRPPPPPENPSREEAATPPPPGTEVSDDEEPFPDPGPDQHHLEERVNNDEDVVPKVPQQPPDTDEPKRDSSTSSARRGRIVPVGDEAEDDLLPPGIDASDFDHTSPEKTSSTDFGLRNDGSEMIALSIPTKAQIDIRLAEAGQ</sequence>
<name>A0A8B7NII2_HYAAZ</name>
<dbReference type="GO" id="GO:0008270">
    <property type="term" value="F:zinc ion binding"/>
    <property type="evidence" value="ECO:0007669"/>
    <property type="project" value="UniProtKB-KW"/>
</dbReference>
<feature type="compositionally biased region" description="Basic and acidic residues" evidence="3">
    <location>
        <begin position="1386"/>
        <end position="1400"/>
    </location>
</feature>
<feature type="compositionally biased region" description="Low complexity" evidence="3">
    <location>
        <begin position="303"/>
        <end position="312"/>
    </location>
</feature>
<feature type="compositionally biased region" description="Polar residues" evidence="3">
    <location>
        <begin position="1543"/>
        <end position="1555"/>
    </location>
</feature>
<feature type="region of interest" description="Disordered" evidence="3">
    <location>
        <begin position="411"/>
        <end position="624"/>
    </location>
</feature>
<dbReference type="Proteomes" id="UP000694843">
    <property type="component" value="Unplaced"/>
</dbReference>
<feature type="compositionally biased region" description="Basic and acidic residues" evidence="3">
    <location>
        <begin position="913"/>
        <end position="1001"/>
    </location>
</feature>
<reference evidence="6" key="1">
    <citation type="submission" date="2025-08" db="UniProtKB">
        <authorList>
            <consortium name="RefSeq"/>
        </authorList>
    </citation>
    <scope>IDENTIFICATION</scope>
    <source>
        <tissue evidence="6">Whole organism</tissue>
    </source>
</reference>
<feature type="compositionally biased region" description="Basic and acidic residues" evidence="3">
    <location>
        <begin position="768"/>
        <end position="778"/>
    </location>
</feature>
<feature type="compositionally biased region" description="Basic and acidic residues" evidence="3">
    <location>
        <begin position="1333"/>
        <end position="1352"/>
    </location>
</feature>
<feature type="compositionally biased region" description="Basic and acidic residues" evidence="3">
    <location>
        <begin position="1245"/>
        <end position="1260"/>
    </location>
</feature>
<feature type="region of interest" description="Disordered" evidence="3">
    <location>
        <begin position="1208"/>
        <end position="1400"/>
    </location>
</feature>
<feature type="compositionally biased region" description="Basic and acidic residues" evidence="3">
    <location>
        <begin position="263"/>
        <end position="272"/>
    </location>
</feature>
<gene>
    <name evidence="6" type="primary">LOC108670219</name>
</gene>
<feature type="compositionally biased region" description="Basic and acidic residues" evidence="3">
    <location>
        <begin position="1014"/>
        <end position="1024"/>
    </location>
</feature>
<keyword evidence="1" id="KW-0863">Zinc-finger</keyword>
<feature type="compositionally biased region" description="Basic and acidic residues" evidence="3">
    <location>
        <begin position="1765"/>
        <end position="1776"/>
    </location>
</feature>
<evidence type="ECO:0000256" key="3">
    <source>
        <dbReference type="SAM" id="MobiDB-lite"/>
    </source>
</evidence>
<feature type="compositionally biased region" description="Basic and acidic residues" evidence="3">
    <location>
        <begin position="17"/>
        <end position="27"/>
    </location>
</feature>
<dbReference type="RefSeq" id="XP_018013166.1">
    <property type="nucleotide sequence ID" value="XM_018157677.1"/>
</dbReference>
<evidence type="ECO:0000256" key="2">
    <source>
        <dbReference type="SAM" id="Coils"/>
    </source>
</evidence>
<evidence type="ECO:0000313" key="6">
    <source>
        <dbReference type="RefSeq" id="XP_018013166.1"/>
    </source>
</evidence>
<feature type="compositionally biased region" description="Low complexity" evidence="3">
    <location>
        <begin position="55"/>
        <end position="82"/>
    </location>
</feature>
<feature type="compositionally biased region" description="Polar residues" evidence="3">
    <location>
        <begin position="562"/>
        <end position="577"/>
    </location>
</feature>
<keyword evidence="5" id="KW-1185">Reference proteome</keyword>
<dbReference type="KEGG" id="hazt:108670219"/>
<protein>
    <submittedName>
        <fullName evidence="6">Calponin homology domain-containing protein DDB_G0272472 isoform X1</fullName>
    </submittedName>
</protein>
<dbReference type="OrthoDB" id="10072641at2759"/>
<feature type="compositionally biased region" description="Low complexity" evidence="3">
    <location>
        <begin position="523"/>
        <end position="533"/>
    </location>
</feature>
<dbReference type="PROSITE" id="PS50103">
    <property type="entry name" value="ZF_C3H1"/>
    <property type="match status" value="1"/>
</dbReference>
<feature type="compositionally biased region" description="Acidic residues" evidence="3">
    <location>
        <begin position="754"/>
        <end position="767"/>
    </location>
</feature>
<feature type="compositionally biased region" description="Basic residues" evidence="3">
    <location>
        <begin position="707"/>
        <end position="724"/>
    </location>
</feature>
<evidence type="ECO:0000259" key="4">
    <source>
        <dbReference type="PROSITE" id="PS50103"/>
    </source>
</evidence>
<feature type="compositionally biased region" description="Basic and acidic residues" evidence="3">
    <location>
        <begin position="335"/>
        <end position="355"/>
    </location>
</feature>
<feature type="compositionally biased region" description="Basic and acidic residues" evidence="3">
    <location>
        <begin position="37"/>
        <end position="53"/>
    </location>
</feature>
<feature type="compositionally biased region" description="Polar residues" evidence="3">
    <location>
        <begin position="534"/>
        <end position="547"/>
    </location>
</feature>
<feature type="region of interest" description="Disordered" evidence="3">
    <location>
        <begin position="1693"/>
        <end position="1845"/>
    </location>
</feature>
<feature type="region of interest" description="Disordered" evidence="3">
    <location>
        <begin position="1434"/>
        <end position="1457"/>
    </location>
</feature>
<feature type="compositionally biased region" description="Basic and acidic residues" evidence="3">
    <location>
        <begin position="1277"/>
        <end position="1305"/>
    </location>
</feature>
<keyword evidence="2" id="KW-0175">Coiled coil</keyword>